<dbReference type="SMART" id="SM00637">
    <property type="entry name" value="CBD_II"/>
    <property type="match status" value="2"/>
</dbReference>
<feature type="chain" id="PRO_5044073178" description="CBM2 domain-containing protein" evidence="2">
    <location>
        <begin position="29"/>
        <end position="581"/>
    </location>
</feature>
<proteinExistence type="predicted"/>
<keyword evidence="6" id="KW-1185">Reference proteome</keyword>
<dbReference type="AlphaFoldDB" id="A0A317G018"/>
<dbReference type="InterPro" id="IPR008969">
    <property type="entry name" value="CarboxyPept-like_regulatory"/>
</dbReference>
<name>A0A317G018_BUTFI</name>
<dbReference type="Pfam" id="PF13620">
    <property type="entry name" value="CarboxypepD_reg"/>
    <property type="match status" value="1"/>
</dbReference>
<dbReference type="InterPro" id="IPR008965">
    <property type="entry name" value="CBM2/CBM3_carb-bd_dom_sf"/>
</dbReference>
<accession>A0A317G018</accession>
<protein>
    <recommendedName>
        <fullName evidence="3">CBM2 domain-containing protein</fullName>
    </recommendedName>
</protein>
<feature type="domain" description="CBM2" evidence="3">
    <location>
        <begin position="227"/>
        <end position="328"/>
    </location>
</feature>
<gene>
    <name evidence="4" type="ORF">CPT75_01925</name>
    <name evidence="5" type="ORF">CPT75_08980</name>
</gene>
<dbReference type="InterPro" id="IPR001919">
    <property type="entry name" value="CBD2"/>
</dbReference>
<evidence type="ECO:0000313" key="4">
    <source>
        <dbReference type="EMBL" id="PWT25740.1"/>
    </source>
</evidence>
<keyword evidence="2" id="KW-0732">Signal</keyword>
<feature type="signal peptide" evidence="2">
    <location>
        <begin position="1"/>
        <end position="28"/>
    </location>
</feature>
<dbReference type="EMBL" id="NXNG01000001">
    <property type="protein sequence ID" value="PWT27227.1"/>
    <property type="molecule type" value="Genomic_DNA"/>
</dbReference>
<organism evidence="4 6">
    <name type="scientific">Butyrivibrio fibrisolvens</name>
    <dbReference type="NCBI Taxonomy" id="831"/>
    <lineage>
        <taxon>Bacteria</taxon>
        <taxon>Bacillati</taxon>
        <taxon>Bacillota</taxon>
        <taxon>Clostridia</taxon>
        <taxon>Lachnospirales</taxon>
        <taxon>Lachnospiraceae</taxon>
        <taxon>Butyrivibrio</taxon>
    </lineage>
</organism>
<evidence type="ECO:0000256" key="1">
    <source>
        <dbReference type="SAM" id="MobiDB-lite"/>
    </source>
</evidence>
<evidence type="ECO:0000256" key="2">
    <source>
        <dbReference type="SAM" id="SignalP"/>
    </source>
</evidence>
<evidence type="ECO:0000313" key="5">
    <source>
        <dbReference type="EMBL" id="PWT27227.1"/>
    </source>
</evidence>
<dbReference type="Gene3D" id="2.60.40.290">
    <property type="match status" value="2"/>
</dbReference>
<sequence length="581" mass="63296">MFKKKSVLVSSLLVVAMSFNMISFNSFAEEVPDEEIVTIDPDGESATIASDEENATIAPDEENATIDSDEEDAAITSDEEDTTIVPAQEPEVTYVLPEAPEEETEVFPEEPVVAEEPVAAEESADPGFKVTFALLEDWGDGYNAGVTIENTSDRVIEDWKLSMAYDAPDFTTIWNGVVESHENGVFVINNCGWNQDIPVGGSVFFGFSVGAAFNGEPTDFKNLNAKTDTQEEDYTVTYEVIADWGTGFTGQVTITNNTDKTIEDWGLEFGFANEITQIWNGIIEQHENGRYVVKNAVYNQNIPAGESVSFGFNVVAPWDNPDVTVDSSAQINDYVLTKYSEEAEALILAIYGRVINAVNGSSIEGAVVRLREGKDNQEGDFIAEAVSTENGDVQFAVKEGDYTAEVSIDGFITGYFNVTAVEQETVEPVVMAISPVLPEGQYRIVLTWNPTPRDLDSHLDIYGEDGGKVASVYYSKKKLSSSGEVVATLDVDNTGGLGPETITIDIDNEYFNGKTLKYVAYNFSGSPVIAESGATVNVYKGSVLVDTFEVPASGSGNAWYVFDIDADGVHEVNELIQYSYR</sequence>
<comment type="caution">
    <text evidence="4">The sequence shown here is derived from an EMBL/GenBank/DDBJ whole genome shotgun (WGS) entry which is preliminary data.</text>
</comment>
<dbReference type="RefSeq" id="WP_110072803.1">
    <property type="nucleotide sequence ID" value="NZ_CM009896.1"/>
</dbReference>
<dbReference type="InterPro" id="IPR012291">
    <property type="entry name" value="CBM2_carb-bd_dom_sf"/>
</dbReference>
<dbReference type="SUPFAM" id="SSF49464">
    <property type="entry name" value="Carboxypeptidase regulatory domain-like"/>
    <property type="match status" value="1"/>
</dbReference>
<feature type="compositionally biased region" description="Acidic residues" evidence="1">
    <location>
        <begin position="50"/>
        <end position="81"/>
    </location>
</feature>
<feature type="region of interest" description="Disordered" evidence="1">
    <location>
        <begin position="48"/>
        <end position="81"/>
    </location>
</feature>
<dbReference type="Proteomes" id="UP000245488">
    <property type="component" value="Chromosome"/>
</dbReference>
<dbReference type="Gene3D" id="2.60.40.1120">
    <property type="entry name" value="Carboxypeptidase-like, regulatory domain"/>
    <property type="match status" value="1"/>
</dbReference>
<dbReference type="GO" id="GO:0005975">
    <property type="term" value="P:carbohydrate metabolic process"/>
    <property type="evidence" value="ECO:0007669"/>
    <property type="project" value="InterPro"/>
</dbReference>
<evidence type="ECO:0000259" key="3">
    <source>
        <dbReference type="PROSITE" id="PS51173"/>
    </source>
</evidence>
<dbReference type="EMBL" id="NXNG01000005">
    <property type="protein sequence ID" value="PWT25740.1"/>
    <property type="molecule type" value="Genomic_DNA"/>
</dbReference>
<dbReference type="SUPFAM" id="SSF49384">
    <property type="entry name" value="Carbohydrate-binding domain"/>
    <property type="match status" value="2"/>
</dbReference>
<reference evidence="4 6" key="1">
    <citation type="submission" date="2017-09" db="EMBL/GenBank/DDBJ databases">
        <title>High-quality draft genome sequence of Butyrivibrio fibrisolvens INBov1, isolated from cow rumen.</title>
        <authorList>
            <person name="Rodriguez Hernaez J."/>
            <person name="Rivarola M."/>
            <person name="Paniego N."/>
            <person name="Cravero S."/>
            <person name="Ceron Cucchi M."/>
            <person name="Martinez M.C."/>
        </authorList>
    </citation>
    <scope>NUCLEOTIDE SEQUENCE [LARGE SCALE GENOMIC DNA]</scope>
    <source>
        <strain evidence="4 6">INBov1</strain>
    </source>
</reference>
<feature type="domain" description="CBM2" evidence="3">
    <location>
        <begin position="121"/>
        <end position="230"/>
    </location>
</feature>
<dbReference type="GO" id="GO:0030247">
    <property type="term" value="F:polysaccharide binding"/>
    <property type="evidence" value="ECO:0007669"/>
    <property type="project" value="UniProtKB-UniRule"/>
</dbReference>
<dbReference type="Pfam" id="PF00553">
    <property type="entry name" value="CBM_2"/>
    <property type="match status" value="2"/>
</dbReference>
<dbReference type="PROSITE" id="PS51173">
    <property type="entry name" value="CBM2"/>
    <property type="match status" value="2"/>
</dbReference>
<dbReference type="GO" id="GO:0004553">
    <property type="term" value="F:hydrolase activity, hydrolyzing O-glycosyl compounds"/>
    <property type="evidence" value="ECO:0007669"/>
    <property type="project" value="InterPro"/>
</dbReference>
<evidence type="ECO:0000313" key="6">
    <source>
        <dbReference type="Proteomes" id="UP000245488"/>
    </source>
</evidence>